<sequence>MDWVPAVEPFAQTTTTVYVPGLTLDQTPDWLMFDPVSIARRPWVKFAWPLESSEALPRLPLNGVHVVVATETLLPLVLTEIPEFQAAAAGEARVRGSAAAATARPERLNS</sequence>
<evidence type="ECO:0000313" key="1">
    <source>
        <dbReference type="EMBL" id="GDY78943.1"/>
    </source>
</evidence>
<reference evidence="1 2" key="1">
    <citation type="submission" date="2019-04" db="EMBL/GenBank/DDBJ databases">
        <title>Draft genome sequences of Streptomyces avermitilis ATCC 31267.</title>
        <authorList>
            <person name="Komaki H."/>
            <person name="Tamura T."/>
            <person name="Hosoyama A."/>
        </authorList>
    </citation>
    <scope>NUCLEOTIDE SEQUENCE [LARGE SCALE GENOMIC DNA]</scope>
    <source>
        <strain evidence="1 2">ATCC 31267</strain>
    </source>
</reference>
<dbReference type="EMBL" id="BJHY01000001">
    <property type="protein sequence ID" value="GDY78943.1"/>
    <property type="molecule type" value="Genomic_DNA"/>
</dbReference>
<name>A0A4D4N3L3_STRAX</name>
<accession>A0A4D4N3L3</accession>
<gene>
    <name evidence="1" type="ORF">SAV31267_084280</name>
</gene>
<protein>
    <submittedName>
        <fullName evidence="1">Uncharacterized protein</fullName>
    </submittedName>
</protein>
<evidence type="ECO:0000313" key="2">
    <source>
        <dbReference type="Proteomes" id="UP000299211"/>
    </source>
</evidence>
<dbReference type="AlphaFoldDB" id="A0A4D4N3L3"/>
<dbReference type="Proteomes" id="UP000299211">
    <property type="component" value="Unassembled WGS sequence"/>
</dbReference>
<organism evidence="1 2">
    <name type="scientific">Streptomyces avermitilis</name>
    <dbReference type="NCBI Taxonomy" id="33903"/>
    <lineage>
        <taxon>Bacteria</taxon>
        <taxon>Bacillati</taxon>
        <taxon>Actinomycetota</taxon>
        <taxon>Actinomycetes</taxon>
        <taxon>Kitasatosporales</taxon>
        <taxon>Streptomycetaceae</taxon>
        <taxon>Streptomyces</taxon>
    </lineage>
</organism>
<proteinExistence type="predicted"/>
<comment type="caution">
    <text evidence="1">The sequence shown here is derived from an EMBL/GenBank/DDBJ whole genome shotgun (WGS) entry which is preliminary data.</text>
</comment>